<feature type="chain" id="PRO_5043743048" description="Peptidase M14 domain-containing protein" evidence="6">
    <location>
        <begin position="21"/>
        <end position="720"/>
    </location>
</feature>
<feature type="region of interest" description="Disordered" evidence="4">
    <location>
        <begin position="697"/>
        <end position="720"/>
    </location>
</feature>
<keyword evidence="5" id="KW-0472">Membrane</keyword>
<protein>
    <recommendedName>
        <fullName evidence="7">Peptidase M14 domain-containing protein</fullName>
    </recommendedName>
</protein>
<dbReference type="PANTHER" id="PTHR11705">
    <property type="entry name" value="PROTEASE FAMILY M14 CARBOXYPEPTIDASE A,B"/>
    <property type="match status" value="1"/>
</dbReference>
<dbReference type="InterPro" id="IPR000834">
    <property type="entry name" value="Peptidase_M14"/>
</dbReference>
<keyword evidence="5" id="KW-1133">Transmembrane helix</keyword>
<dbReference type="SMART" id="SM00631">
    <property type="entry name" value="Zn_pept"/>
    <property type="match status" value="1"/>
</dbReference>
<comment type="caution">
    <text evidence="8">The sequence shown here is derived from an EMBL/GenBank/DDBJ whole genome shotgun (WGS) entry which is preliminary data.</text>
</comment>
<gene>
    <name evidence="8" type="ORF">GAYE_SCF65G6767</name>
</gene>
<evidence type="ECO:0000256" key="6">
    <source>
        <dbReference type="SAM" id="SignalP"/>
    </source>
</evidence>
<accession>A0AAV9IMQ7</accession>
<sequence length="720" mass="82658">MACYRCCGLWLVFLVIFCESTSPLVDWGQPIKYHTYDEIVQSLHDLQQRYPHIVGLYSAQEAFSLPFVGSCGSTQEPCTQWIVELVNRTGKTPQQLSQFPEMIISGEVHGDEPLGTLSSIYFIKTLVEQSFKDPWLSMLLNTRIVTVLPMTNAVGYSRGERTELGIDPNRDFPFDQEPQSCLRTVAANTLYSLFQRHLFQILLTFHGGTNVLAYEWGDETHCVSTVCEKCPDNDAMHSIAVVLQQVAGSVGSFEEAYKVGDMGSTVYPVHGGLEDWAYGASWSRPAARGYCWSSLSNNNNNNTNNNTSIITTNNSNVSNRCIAYLIETSNDKHPPESTLGILEDWTNSISVAPHNGHIPRNIRLSLMAMDLLQPFIYLLSWGGEEENNWWKNWTRMNMESTSDDYHKNVLWERWQWLMSMDNTPLVINYSSVQEDNTWMTWWVGGGLAVQETWIQFATAASCTEQNRLDCVHGQTTIQNSSGRPWLNPFDNYLSGYLFRDRVNWTSILGLGHVVYVRGIVRMDDNNDNNNNTATSMNWRPQSHWVQARTNESWFASIPGHRIEGKRYFTSDYYQIRWKDEENQHLLEISRVDKDRLQWETISQDYPTVEKTNESSSSSIHPETSVKWWWWWSWLKWVLLGLVLGPGTFPLLGCIGVGCLRCCGIRARMPRMPHIWVHWWNKIKTRWNSGTSSSYYPMQSSEQGNDEEENVSLSTNVMMSK</sequence>
<dbReference type="AlphaFoldDB" id="A0AAV9IMQ7"/>
<name>A0AAV9IMQ7_9RHOD</name>
<proteinExistence type="inferred from homology"/>
<comment type="similarity">
    <text evidence="2 3">Belongs to the peptidase M14 family.</text>
</comment>
<evidence type="ECO:0000256" key="1">
    <source>
        <dbReference type="ARBA" id="ARBA00001947"/>
    </source>
</evidence>
<feature type="compositionally biased region" description="Polar residues" evidence="4">
    <location>
        <begin position="710"/>
        <end position="720"/>
    </location>
</feature>
<dbReference type="Proteomes" id="UP001300502">
    <property type="component" value="Unassembled WGS sequence"/>
</dbReference>
<feature type="signal peptide" evidence="6">
    <location>
        <begin position="1"/>
        <end position="20"/>
    </location>
</feature>
<dbReference type="GO" id="GO:0004181">
    <property type="term" value="F:metallocarboxypeptidase activity"/>
    <property type="evidence" value="ECO:0007669"/>
    <property type="project" value="InterPro"/>
</dbReference>
<evidence type="ECO:0000313" key="9">
    <source>
        <dbReference type="Proteomes" id="UP001300502"/>
    </source>
</evidence>
<comment type="cofactor">
    <cofactor evidence="1">
        <name>Zn(2+)</name>
        <dbReference type="ChEBI" id="CHEBI:29105"/>
    </cofactor>
</comment>
<evidence type="ECO:0000256" key="5">
    <source>
        <dbReference type="SAM" id="Phobius"/>
    </source>
</evidence>
<organism evidence="8 9">
    <name type="scientific">Galdieria yellowstonensis</name>
    <dbReference type="NCBI Taxonomy" id="3028027"/>
    <lineage>
        <taxon>Eukaryota</taxon>
        <taxon>Rhodophyta</taxon>
        <taxon>Bangiophyceae</taxon>
        <taxon>Galdieriales</taxon>
        <taxon>Galdieriaceae</taxon>
        <taxon>Galdieria</taxon>
    </lineage>
</organism>
<dbReference type="Pfam" id="PF00246">
    <property type="entry name" value="Peptidase_M14"/>
    <property type="match status" value="1"/>
</dbReference>
<evidence type="ECO:0000256" key="4">
    <source>
        <dbReference type="SAM" id="MobiDB-lite"/>
    </source>
</evidence>
<dbReference type="GO" id="GO:0008270">
    <property type="term" value="F:zinc ion binding"/>
    <property type="evidence" value="ECO:0007669"/>
    <property type="project" value="InterPro"/>
</dbReference>
<evidence type="ECO:0000256" key="2">
    <source>
        <dbReference type="ARBA" id="ARBA00005988"/>
    </source>
</evidence>
<evidence type="ECO:0000259" key="7">
    <source>
        <dbReference type="PROSITE" id="PS52035"/>
    </source>
</evidence>
<comment type="caution">
    <text evidence="3">Lacks conserved residue(s) required for the propagation of feature annotation.</text>
</comment>
<dbReference type="PANTHER" id="PTHR11705:SF138">
    <property type="entry name" value="PEPTIDASE M14 CARBOXYPEPTIDASE A DOMAIN-CONTAINING PROTEIN"/>
    <property type="match status" value="1"/>
</dbReference>
<keyword evidence="5" id="KW-0812">Transmembrane</keyword>
<dbReference type="GO" id="GO:0005615">
    <property type="term" value="C:extracellular space"/>
    <property type="evidence" value="ECO:0007669"/>
    <property type="project" value="TreeGrafter"/>
</dbReference>
<feature type="domain" description="Peptidase M14" evidence="7">
    <location>
        <begin position="32"/>
        <end position="310"/>
    </location>
</feature>
<evidence type="ECO:0000313" key="8">
    <source>
        <dbReference type="EMBL" id="KAK4528820.1"/>
    </source>
</evidence>
<feature type="transmembrane region" description="Helical" evidence="5">
    <location>
        <begin position="628"/>
        <end position="661"/>
    </location>
</feature>
<keyword evidence="9" id="KW-1185">Reference proteome</keyword>
<dbReference type="EMBL" id="JANCYU010000070">
    <property type="protein sequence ID" value="KAK4528820.1"/>
    <property type="molecule type" value="Genomic_DNA"/>
</dbReference>
<dbReference type="PROSITE" id="PS52035">
    <property type="entry name" value="PEPTIDASE_M14"/>
    <property type="match status" value="1"/>
</dbReference>
<dbReference type="Gene3D" id="3.40.630.10">
    <property type="entry name" value="Zn peptidases"/>
    <property type="match status" value="1"/>
</dbReference>
<dbReference type="SUPFAM" id="SSF53187">
    <property type="entry name" value="Zn-dependent exopeptidases"/>
    <property type="match status" value="1"/>
</dbReference>
<evidence type="ECO:0000256" key="3">
    <source>
        <dbReference type="PROSITE-ProRule" id="PRU01379"/>
    </source>
</evidence>
<keyword evidence="6" id="KW-0732">Signal</keyword>
<dbReference type="GO" id="GO:0006508">
    <property type="term" value="P:proteolysis"/>
    <property type="evidence" value="ECO:0007669"/>
    <property type="project" value="InterPro"/>
</dbReference>
<reference evidence="8 9" key="1">
    <citation type="submission" date="2022-07" db="EMBL/GenBank/DDBJ databases">
        <title>Genome-wide signatures of adaptation to extreme environments.</title>
        <authorList>
            <person name="Cho C.H."/>
            <person name="Yoon H.S."/>
        </authorList>
    </citation>
    <scope>NUCLEOTIDE SEQUENCE [LARGE SCALE GENOMIC DNA]</scope>
    <source>
        <strain evidence="8 9">108.79 E11</strain>
    </source>
</reference>